<evidence type="ECO:0000313" key="2">
    <source>
        <dbReference type="EMBL" id="GGU40887.1"/>
    </source>
</evidence>
<proteinExistence type="predicted"/>
<reference evidence="2" key="1">
    <citation type="journal article" date="2014" name="Int. J. Syst. Evol. Microbiol.">
        <title>Complete genome sequence of Corynebacterium casei LMG S-19264T (=DSM 44701T), isolated from a smear-ripened cheese.</title>
        <authorList>
            <consortium name="US DOE Joint Genome Institute (JGI-PGF)"/>
            <person name="Walter F."/>
            <person name="Albersmeier A."/>
            <person name="Kalinowski J."/>
            <person name="Ruckert C."/>
        </authorList>
    </citation>
    <scope>NUCLEOTIDE SEQUENCE</scope>
    <source>
        <strain evidence="2">JCM 4391</strain>
    </source>
</reference>
<accession>A0A918HZT0</accession>
<dbReference type="AlphaFoldDB" id="A0A918HZT0"/>
<dbReference type="InterPro" id="IPR056108">
    <property type="entry name" value="DUF7691"/>
</dbReference>
<sequence length="203" mass="22245">MSSSLSAYLLDPEAARALVGSADEQLLQVIRDRFGDDLAADDRYFSSEIADGAPTAYEALRAVVHGGPFHENKQYAFQYGYAYKRLCSLTGAFLDNSSFSPFRGDWLEVVDEGLRALRITAVSVAELGYYDGLPAGIPSYDLPRCGEWTHGECLEALEQFERTKRDGHAPPLEPQVVDAVMDVIGWLRHAQARPGLGVVGFVA</sequence>
<evidence type="ECO:0000259" key="1">
    <source>
        <dbReference type="Pfam" id="PF24740"/>
    </source>
</evidence>
<feature type="domain" description="DUF7691" evidence="1">
    <location>
        <begin position="1"/>
        <end position="202"/>
    </location>
</feature>
<protein>
    <recommendedName>
        <fullName evidence="1">DUF7691 domain-containing protein</fullName>
    </recommendedName>
</protein>
<dbReference type="RefSeq" id="WP_189551393.1">
    <property type="nucleotide sequence ID" value="NZ_BMTP01000007.1"/>
</dbReference>
<gene>
    <name evidence="2" type="ORF">GCM10010274_30740</name>
</gene>
<dbReference type="Pfam" id="PF24740">
    <property type="entry name" value="DUF7691"/>
    <property type="match status" value="1"/>
</dbReference>
<organism evidence="2 3">
    <name type="scientific">Streptomyces lavendofoliae</name>
    <dbReference type="NCBI Taxonomy" id="67314"/>
    <lineage>
        <taxon>Bacteria</taxon>
        <taxon>Bacillati</taxon>
        <taxon>Actinomycetota</taxon>
        <taxon>Actinomycetes</taxon>
        <taxon>Kitasatosporales</taxon>
        <taxon>Streptomycetaceae</taxon>
        <taxon>Streptomyces</taxon>
    </lineage>
</organism>
<dbReference type="EMBL" id="BMTP01000007">
    <property type="protein sequence ID" value="GGU40887.1"/>
    <property type="molecule type" value="Genomic_DNA"/>
</dbReference>
<comment type="caution">
    <text evidence="2">The sequence shown here is derived from an EMBL/GenBank/DDBJ whole genome shotgun (WGS) entry which is preliminary data.</text>
</comment>
<name>A0A918HZT0_9ACTN</name>
<reference evidence="2" key="2">
    <citation type="submission" date="2020-09" db="EMBL/GenBank/DDBJ databases">
        <authorList>
            <person name="Sun Q."/>
            <person name="Ohkuma M."/>
        </authorList>
    </citation>
    <scope>NUCLEOTIDE SEQUENCE</scope>
    <source>
        <strain evidence="2">JCM 4391</strain>
    </source>
</reference>
<keyword evidence="3" id="KW-1185">Reference proteome</keyword>
<evidence type="ECO:0000313" key="3">
    <source>
        <dbReference type="Proteomes" id="UP000636661"/>
    </source>
</evidence>
<dbReference type="Proteomes" id="UP000636661">
    <property type="component" value="Unassembled WGS sequence"/>
</dbReference>